<reference evidence="1" key="1">
    <citation type="submission" date="2022-03" db="EMBL/GenBank/DDBJ databases">
        <authorList>
            <person name="Alioto T."/>
            <person name="Alioto T."/>
            <person name="Gomez Garrido J."/>
        </authorList>
    </citation>
    <scope>NUCLEOTIDE SEQUENCE</scope>
</reference>
<organism evidence="1 2">
    <name type="scientific">Pelobates cultripes</name>
    <name type="common">Western spadefoot toad</name>
    <dbReference type="NCBI Taxonomy" id="61616"/>
    <lineage>
        <taxon>Eukaryota</taxon>
        <taxon>Metazoa</taxon>
        <taxon>Chordata</taxon>
        <taxon>Craniata</taxon>
        <taxon>Vertebrata</taxon>
        <taxon>Euteleostomi</taxon>
        <taxon>Amphibia</taxon>
        <taxon>Batrachia</taxon>
        <taxon>Anura</taxon>
        <taxon>Pelobatoidea</taxon>
        <taxon>Pelobatidae</taxon>
        <taxon>Pelobates</taxon>
    </lineage>
</organism>
<dbReference type="InterPro" id="IPR004244">
    <property type="entry name" value="Transposase_22"/>
</dbReference>
<evidence type="ECO:0000313" key="2">
    <source>
        <dbReference type="Proteomes" id="UP001295444"/>
    </source>
</evidence>
<accession>A0AAD1WHK7</accession>
<name>A0AAD1WHK7_PELCU</name>
<keyword evidence="2" id="KW-1185">Reference proteome</keyword>
<sequence>MEALTHHTDQAETKLIALSEITSSHSQDITYLHSKIAALEEGIEDLNNRSRRNNIRVRGLPEIVTSYQIQATLTDLFKRILPEASAQDLMMDRAHSALCPLVLNQDTPRDVIVHMHRFPIKEQPVQRVRQNPPTFEQRNIALFQDLAPTTLKK</sequence>
<dbReference type="Proteomes" id="UP001295444">
    <property type="component" value="Chromosome 07"/>
</dbReference>
<gene>
    <name evidence="1" type="ORF">PECUL_23A049183</name>
</gene>
<protein>
    <submittedName>
        <fullName evidence="1">Uncharacterized protein</fullName>
    </submittedName>
</protein>
<proteinExistence type="predicted"/>
<dbReference type="Gene3D" id="3.30.70.1820">
    <property type="entry name" value="L1 transposable element, RRM domain"/>
    <property type="match status" value="1"/>
</dbReference>
<dbReference type="PANTHER" id="PTHR11505">
    <property type="entry name" value="L1 TRANSPOSABLE ELEMENT-RELATED"/>
    <property type="match status" value="1"/>
</dbReference>
<dbReference type="EMBL" id="OW240918">
    <property type="protein sequence ID" value="CAH2305918.1"/>
    <property type="molecule type" value="Genomic_DNA"/>
</dbReference>
<evidence type="ECO:0000313" key="1">
    <source>
        <dbReference type="EMBL" id="CAH2305918.1"/>
    </source>
</evidence>
<dbReference type="AlphaFoldDB" id="A0AAD1WHK7"/>